<evidence type="ECO:0000256" key="3">
    <source>
        <dbReference type="ARBA" id="ARBA00022723"/>
    </source>
</evidence>
<dbReference type="InterPro" id="IPR001519">
    <property type="entry name" value="Ferritin"/>
</dbReference>
<feature type="domain" description="Ferritin-like diiron" evidence="11">
    <location>
        <begin position="29"/>
        <end position="265"/>
    </location>
</feature>
<keyword evidence="13" id="KW-1185">Reference proteome</keyword>
<dbReference type="GO" id="GO:0008198">
    <property type="term" value="F:ferrous iron binding"/>
    <property type="evidence" value="ECO:0007669"/>
    <property type="project" value="TreeGrafter"/>
</dbReference>
<evidence type="ECO:0000256" key="7">
    <source>
        <dbReference type="ARBA" id="ARBA00047990"/>
    </source>
</evidence>
<proteinExistence type="inferred from homology"/>
<evidence type="ECO:0000313" key="12">
    <source>
        <dbReference type="EMBL" id="GFS18404.1"/>
    </source>
</evidence>
<dbReference type="GO" id="GO:0008199">
    <property type="term" value="F:ferric iron binding"/>
    <property type="evidence" value="ECO:0007669"/>
    <property type="project" value="InterPro"/>
</dbReference>
<dbReference type="InterPro" id="IPR008331">
    <property type="entry name" value="Ferritin_DPS_dom"/>
</dbReference>
<dbReference type="GO" id="GO:0006879">
    <property type="term" value="P:intracellular iron ion homeostasis"/>
    <property type="evidence" value="ECO:0007669"/>
    <property type="project" value="UniProtKB-KW"/>
</dbReference>
<feature type="region of interest" description="Disordered" evidence="9">
    <location>
        <begin position="150"/>
        <end position="214"/>
    </location>
</feature>
<evidence type="ECO:0000256" key="2">
    <source>
        <dbReference type="ARBA" id="ARBA00022434"/>
    </source>
</evidence>
<evidence type="ECO:0000256" key="6">
    <source>
        <dbReference type="ARBA" id="ARBA00025111"/>
    </source>
</evidence>
<keyword evidence="4 8" id="KW-0560">Oxidoreductase</keyword>
<keyword evidence="10" id="KW-0732">Signal</keyword>
<evidence type="ECO:0000256" key="4">
    <source>
        <dbReference type="ARBA" id="ARBA00023002"/>
    </source>
</evidence>
<dbReference type="PROSITE" id="PS50905">
    <property type="entry name" value="FERRITIN_LIKE"/>
    <property type="match status" value="1"/>
</dbReference>
<feature type="signal peptide" evidence="10">
    <location>
        <begin position="1"/>
        <end position="19"/>
    </location>
</feature>
<feature type="compositionally biased region" description="Basic and acidic residues" evidence="9">
    <location>
        <begin position="242"/>
        <end position="259"/>
    </location>
</feature>
<dbReference type="InterPro" id="IPR009078">
    <property type="entry name" value="Ferritin-like_SF"/>
</dbReference>
<dbReference type="EMBL" id="BMAT01010007">
    <property type="protein sequence ID" value="GFS18404.1"/>
    <property type="molecule type" value="Genomic_DNA"/>
</dbReference>
<evidence type="ECO:0000256" key="8">
    <source>
        <dbReference type="RuleBase" id="RU361145"/>
    </source>
</evidence>
<reference evidence="12 13" key="1">
    <citation type="journal article" date="2021" name="Elife">
        <title>Chloroplast acquisition without the gene transfer in kleptoplastic sea slugs, Plakobranchus ocellatus.</title>
        <authorList>
            <person name="Maeda T."/>
            <person name="Takahashi S."/>
            <person name="Yoshida T."/>
            <person name="Shimamura S."/>
            <person name="Takaki Y."/>
            <person name="Nagai Y."/>
            <person name="Toyoda A."/>
            <person name="Suzuki Y."/>
            <person name="Arimoto A."/>
            <person name="Ishii H."/>
            <person name="Satoh N."/>
            <person name="Nishiyama T."/>
            <person name="Hasebe M."/>
            <person name="Maruyama T."/>
            <person name="Minagawa J."/>
            <person name="Obokata J."/>
            <person name="Shigenobu S."/>
        </authorList>
    </citation>
    <scope>NUCLEOTIDE SEQUENCE [LARGE SCALE GENOMIC DNA]</scope>
</reference>
<evidence type="ECO:0000256" key="9">
    <source>
        <dbReference type="SAM" id="MobiDB-lite"/>
    </source>
</evidence>
<comment type="function">
    <text evidence="6">Stores iron in a soluble, non-toxic, readily available form. Important for iron homeostasis. Has ferroxidase activity. Iron is taken up in the ferrous form and deposited as ferric hydroxides after oxidation.</text>
</comment>
<feature type="compositionally biased region" description="Low complexity" evidence="9">
    <location>
        <begin position="189"/>
        <end position="202"/>
    </location>
</feature>
<dbReference type="PANTHER" id="PTHR11431:SF75">
    <property type="entry name" value="FERRITIN"/>
    <property type="match status" value="1"/>
</dbReference>
<comment type="similarity">
    <text evidence="1 8">Belongs to the ferritin family.</text>
</comment>
<dbReference type="PANTHER" id="PTHR11431">
    <property type="entry name" value="FERRITIN"/>
    <property type="match status" value="1"/>
</dbReference>
<evidence type="ECO:0000259" key="11">
    <source>
        <dbReference type="PROSITE" id="PS50905"/>
    </source>
</evidence>
<dbReference type="Pfam" id="PF00210">
    <property type="entry name" value="Ferritin"/>
    <property type="match status" value="1"/>
</dbReference>
<evidence type="ECO:0000256" key="1">
    <source>
        <dbReference type="ARBA" id="ARBA00007513"/>
    </source>
</evidence>
<keyword evidence="5 8" id="KW-0408">Iron</keyword>
<dbReference type="SUPFAM" id="SSF47240">
    <property type="entry name" value="Ferritin-like"/>
    <property type="match status" value="1"/>
</dbReference>
<comment type="catalytic activity">
    <reaction evidence="7 8">
        <text>4 Fe(2+) + O2 + 4 H(+) = 4 Fe(3+) + 2 H2O</text>
        <dbReference type="Rhea" id="RHEA:11148"/>
        <dbReference type="ChEBI" id="CHEBI:15377"/>
        <dbReference type="ChEBI" id="CHEBI:15378"/>
        <dbReference type="ChEBI" id="CHEBI:15379"/>
        <dbReference type="ChEBI" id="CHEBI:29033"/>
        <dbReference type="ChEBI" id="CHEBI:29034"/>
        <dbReference type="EC" id="1.16.3.1"/>
    </reaction>
</comment>
<feature type="compositionally biased region" description="Basic residues" evidence="9">
    <location>
        <begin position="167"/>
        <end position="178"/>
    </location>
</feature>
<accession>A0AAV4J6I0</accession>
<keyword evidence="3 8" id="KW-0479">Metal-binding</keyword>
<dbReference type="InterPro" id="IPR009040">
    <property type="entry name" value="Ferritin-like_diiron"/>
</dbReference>
<dbReference type="GO" id="GO:0004322">
    <property type="term" value="F:ferroxidase activity"/>
    <property type="evidence" value="ECO:0007669"/>
    <property type="project" value="UniProtKB-EC"/>
</dbReference>
<evidence type="ECO:0000313" key="13">
    <source>
        <dbReference type="Proteomes" id="UP000762676"/>
    </source>
</evidence>
<comment type="function">
    <text evidence="8">Stores iron in a soluble, non-toxic, readily available form. Important for iron homeostasis. Iron is taken up in the ferrous form and deposited as ferric hydroxides after oxidation.</text>
</comment>
<dbReference type="Gene3D" id="1.20.1260.10">
    <property type="match status" value="1"/>
</dbReference>
<organism evidence="12 13">
    <name type="scientific">Elysia marginata</name>
    <dbReference type="NCBI Taxonomy" id="1093978"/>
    <lineage>
        <taxon>Eukaryota</taxon>
        <taxon>Metazoa</taxon>
        <taxon>Spiralia</taxon>
        <taxon>Lophotrochozoa</taxon>
        <taxon>Mollusca</taxon>
        <taxon>Gastropoda</taxon>
        <taxon>Heterobranchia</taxon>
        <taxon>Euthyneura</taxon>
        <taxon>Panpulmonata</taxon>
        <taxon>Sacoglossa</taxon>
        <taxon>Placobranchoidea</taxon>
        <taxon>Plakobranchidae</taxon>
        <taxon>Elysia</taxon>
    </lineage>
</organism>
<dbReference type="GO" id="GO:0006826">
    <property type="term" value="P:iron ion transport"/>
    <property type="evidence" value="ECO:0007669"/>
    <property type="project" value="InterPro"/>
</dbReference>
<comment type="caution">
    <text evidence="12">The sequence shown here is derived from an EMBL/GenBank/DDBJ whole genome shotgun (WGS) entry which is preliminary data.</text>
</comment>
<feature type="region of interest" description="Disordered" evidence="9">
    <location>
        <begin position="241"/>
        <end position="265"/>
    </location>
</feature>
<sequence length="265" mass="30304">MAWLFVGLIAALFVQPSLQQAEFVDIVRQNFKERISFQLEQQIKAYVRQEVTYKAYASYFERADVGLPGLKGFFSSRAKTARKSAFELTELANQRGGHVLFPVIRLKDGCKSIKDELVKGQITKATDVMFSPARQEPLICHFLLLEKKEAPQKQTDKRPRKPSKDKNKPKKKRSKTKRSTGWWPNLRWGAQNGAQNQMQADASAPMKPDRGEWEDGLMGLEDAVAIEKTVQQDLLFILKMARRGDNRDPQEKEKSRGNDEYINSA</sequence>
<name>A0AAV4J6I0_9GAST</name>
<dbReference type="Proteomes" id="UP000762676">
    <property type="component" value="Unassembled WGS sequence"/>
</dbReference>
<dbReference type="EC" id="1.16.3.1" evidence="8"/>
<dbReference type="AlphaFoldDB" id="A0AAV4J6I0"/>
<feature type="compositionally biased region" description="Basic and acidic residues" evidence="9">
    <location>
        <begin position="150"/>
        <end position="166"/>
    </location>
</feature>
<dbReference type="GO" id="GO:0005737">
    <property type="term" value="C:cytoplasm"/>
    <property type="evidence" value="ECO:0007669"/>
    <property type="project" value="TreeGrafter"/>
</dbReference>
<feature type="chain" id="PRO_5043719224" description="Ferritin" evidence="10">
    <location>
        <begin position="20"/>
        <end position="265"/>
    </location>
</feature>
<protein>
    <recommendedName>
        <fullName evidence="8">Ferritin</fullName>
        <ecNumber evidence="8">1.16.3.1</ecNumber>
    </recommendedName>
</protein>
<dbReference type="InterPro" id="IPR012347">
    <property type="entry name" value="Ferritin-like"/>
</dbReference>
<evidence type="ECO:0000256" key="5">
    <source>
        <dbReference type="ARBA" id="ARBA00023004"/>
    </source>
</evidence>
<keyword evidence="2 8" id="KW-0409">Iron storage</keyword>
<evidence type="ECO:0000256" key="10">
    <source>
        <dbReference type="SAM" id="SignalP"/>
    </source>
</evidence>
<gene>
    <name evidence="12" type="ORF">ElyMa_005005800</name>
</gene>